<proteinExistence type="predicted"/>
<dbReference type="PRINTS" id="PR00035">
    <property type="entry name" value="HTHGNTR"/>
</dbReference>
<dbReference type="AlphaFoldDB" id="A0A6I4TX76"/>
<evidence type="ECO:0000259" key="4">
    <source>
        <dbReference type="PROSITE" id="PS50949"/>
    </source>
</evidence>
<dbReference type="InterPro" id="IPR028978">
    <property type="entry name" value="Chorismate_lyase_/UTRA_dom_sf"/>
</dbReference>
<gene>
    <name evidence="5" type="ORF">GRI97_16565</name>
</gene>
<keyword evidence="3" id="KW-0804">Transcription</keyword>
<dbReference type="InterPro" id="IPR036388">
    <property type="entry name" value="WH-like_DNA-bd_sf"/>
</dbReference>
<dbReference type="Proteomes" id="UP000469430">
    <property type="component" value="Unassembled WGS sequence"/>
</dbReference>
<evidence type="ECO:0000256" key="3">
    <source>
        <dbReference type="ARBA" id="ARBA00023163"/>
    </source>
</evidence>
<dbReference type="Gene3D" id="1.10.10.10">
    <property type="entry name" value="Winged helix-like DNA-binding domain superfamily/Winged helix DNA-binding domain"/>
    <property type="match status" value="1"/>
</dbReference>
<dbReference type="PANTHER" id="PTHR44846">
    <property type="entry name" value="MANNOSYL-D-GLYCERATE TRANSPORT/METABOLISM SYSTEM REPRESSOR MNGR-RELATED"/>
    <property type="match status" value="1"/>
</dbReference>
<dbReference type="InterPro" id="IPR050679">
    <property type="entry name" value="Bact_HTH_transcr_reg"/>
</dbReference>
<feature type="domain" description="HTH gntR-type" evidence="4">
    <location>
        <begin position="19"/>
        <end position="87"/>
    </location>
</feature>
<keyword evidence="2" id="KW-0238">DNA-binding</keyword>
<dbReference type="SUPFAM" id="SSF64288">
    <property type="entry name" value="Chorismate lyase-like"/>
    <property type="match status" value="1"/>
</dbReference>
<sequence>MRSAIEMFPRQEKLSEADGPQYLALRDHIALNIEIGRLLPGSRLPSERQFQSEAGIARGTIRQALSQLEAEGLIYRRDRSGWYVSPPAITYDPMRWAGFMAYVAEQGRVPATTTLEKSIRPATAALADIFRVAPGASLYEIRRRRMIDGRSVLVERITVDPALAPDLLSHSLDGSLTDILKSEYGVTVARNRVDMRPCALVRDAAEALGVHSGTPGLLVVRTSFDASGRVVEYDQEYWRHDAIRVHVDLTVREETIPPK</sequence>
<dbReference type="CDD" id="cd07377">
    <property type="entry name" value="WHTH_GntR"/>
    <property type="match status" value="1"/>
</dbReference>
<protein>
    <submittedName>
        <fullName evidence="5">UTRA domain-containing protein</fullName>
    </submittedName>
</protein>
<dbReference type="GO" id="GO:0003677">
    <property type="term" value="F:DNA binding"/>
    <property type="evidence" value="ECO:0007669"/>
    <property type="project" value="UniProtKB-KW"/>
</dbReference>
<keyword evidence="1" id="KW-0805">Transcription regulation</keyword>
<dbReference type="Pfam" id="PF00392">
    <property type="entry name" value="GntR"/>
    <property type="match status" value="1"/>
</dbReference>
<dbReference type="Gene3D" id="3.40.1410.10">
    <property type="entry name" value="Chorismate lyase-like"/>
    <property type="match status" value="1"/>
</dbReference>
<dbReference type="OrthoDB" id="9804020at2"/>
<comment type="caution">
    <text evidence="5">The sequence shown here is derived from an EMBL/GenBank/DDBJ whole genome shotgun (WGS) entry which is preliminary data.</text>
</comment>
<dbReference type="InterPro" id="IPR000524">
    <property type="entry name" value="Tscrpt_reg_HTH_GntR"/>
</dbReference>
<evidence type="ECO:0000256" key="1">
    <source>
        <dbReference type="ARBA" id="ARBA00023015"/>
    </source>
</evidence>
<keyword evidence="6" id="KW-1185">Reference proteome</keyword>
<evidence type="ECO:0000313" key="5">
    <source>
        <dbReference type="EMBL" id="MXP00605.1"/>
    </source>
</evidence>
<dbReference type="SUPFAM" id="SSF46785">
    <property type="entry name" value="Winged helix' DNA-binding domain"/>
    <property type="match status" value="1"/>
</dbReference>
<accession>A0A6I4TX76</accession>
<dbReference type="Pfam" id="PF07702">
    <property type="entry name" value="UTRA"/>
    <property type="match status" value="1"/>
</dbReference>
<dbReference type="GO" id="GO:0045892">
    <property type="term" value="P:negative regulation of DNA-templated transcription"/>
    <property type="evidence" value="ECO:0007669"/>
    <property type="project" value="TreeGrafter"/>
</dbReference>
<name>A0A6I4TX76_9SPHN</name>
<organism evidence="5 6">
    <name type="scientific">Croceibacterium xixiisoli</name>
    <dbReference type="NCBI Taxonomy" id="1476466"/>
    <lineage>
        <taxon>Bacteria</taxon>
        <taxon>Pseudomonadati</taxon>
        <taxon>Pseudomonadota</taxon>
        <taxon>Alphaproteobacteria</taxon>
        <taxon>Sphingomonadales</taxon>
        <taxon>Erythrobacteraceae</taxon>
        <taxon>Croceibacterium</taxon>
    </lineage>
</organism>
<dbReference type="InterPro" id="IPR011663">
    <property type="entry name" value="UTRA"/>
</dbReference>
<dbReference type="InterPro" id="IPR036390">
    <property type="entry name" value="WH_DNA-bd_sf"/>
</dbReference>
<dbReference type="RefSeq" id="WP_161392337.1">
    <property type="nucleotide sequence ID" value="NZ_JBHSCP010000003.1"/>
</dbReference>
<evidence type="ECO:0000313" key="6">
    <source>
        <dbReference type="Proteomes" id="UP000469430"/>
    </source>
</evidence>
<dbReference type="PANTHER" id="PTHR44846:SF1">
    <property type="entry name" value="MANNOSYL-D-GLYCERATE TRANSPORT_METABOLISM SYSTEM REPRESSOR MNGR-RELATED"/>
    <property type="match status" value="1"/>
</dbReference>
<dbReference type="SMART" id="SM00866">
    <property type="entry name" value="UTRA"/>
    <property type="match status" value="1"/>
</dbReference>
<dbReference type="EMBL" id="WTYJ01000004">
    <property type="protein sequence ID" value="MXP00605.1"/>
    <property type="molecule type" value="Genomic_DNA"/>
</dbReference>
<reference evidence="5 6" key="1">
    <citation type="submission" date="2019-12" db="EMBL/GenBank/DDBJ databases">
        <title>Genomic-based taxomic classification of the family Erythrobacteraceae.</title>
        <authorList>
            <person name="Xu L."/>
        </authorList>
    </citation>
    <scope>NUCLEOTIDE SEQUENCE [LARGE SCALE GENOMIC DNA]</scope>
    <source>
        <strain evidence="5 6">S36</strain>
    </source>
</reference>
<dbReference type="GO" id="GO:0003700">
    <property type="term" value="F:DNA-binding transcription factor activity"/>
    <property type="evidence" value="ECO:0007669"/>
    <property type="project" value="InterPro"/>
</dbReference>
<dbReference type="SMART" id="SM00345">
    <property type="entry name" value="HTH_GNTR"/>
    <property type="match status" value="1"/>
</dbReference>
<evidence type="ECO:0000256" key="2">
    <source>
        <dbReference type="ARBA" id="ARBA00023125"/>
    </source>
</evidence>
<dbReference type="PROSITE" id="PS50949">
    <property type="entry name" value="HTH_GNTR"/>
    <property type="match status" value="1"/>
</dbReference>